<protein>
    <submittedName>
        <fullName evidence="1">Uncharacterized protein</fullName>
    </submittedName>
</protein>
<sequence length="253" mass="28893">MRPPTATRSLLSGKNSFLFSTSFDLTSILDPLLVLFRSSCLKIMREMASCFFWTPACSVGPERSDTVSENSPLSGATSQEDVKVGDQMLNSSHCSGGKGDILKSVIKLQNLTSQEKLECLKLRQTRRQTRRQERTAKLIQMSEEDEIQMRQTAIERSNNFNTTVWMMRHPRSKNDTLLKIMNNQIVMAKVYASIARSRDMTALHDSLTKCIKESQHVMLGHVLMLNYKQAHVNMQKPWAKLYLWQNTTCMIVP</sequence>
<dbReference type="Pfam" id="PF25557">
    <property type="entry name" value="GAUT_1"/>
    <property type="match status" value="1"/>
</dbReference>
<evidence type="ECO:0000313" key="1">
    <source>
        <dbReference type="EMBL" id="CAD1835221.1"/>
    </source>
</evidence>
<accession>A0A6V7PWS2</accession>
<dbReference type="EMBL" id="LR862153">
    <property type="protein sequence ID" value="CAD1835221.1"/>
    <property type="molecule type" value="Genomic_DNA"/>
</dbReference>
<proteinExistence type="predicted"/>
<dbReference type="AlphaFoldDB" id="A0A6V7PWS2"/>
<gene>
    <name evidence="1" type="ORF">CB5_LOCUS18432</name>
</gene>
<reference evidence="1" key="1">
    <citation type="submission" date="2020-07" db="EMBL/GenBank/DDBJ databases">
        <authorList>
            <person name="Lin J."/>
        </authorList>
    </citation>
    <scope>NUCLEOTIDE SEQUENCE</scope>
</reference>
<name>A0A6V7PWS2_ANACO</name>
<organism evidence="1">
    <name type="scientific">Ananas comosus var. bracteatus</name>
    <name type="common">red pineapple</name>
    <dbReference type="NCBI Taxonomy" id="296719"/>
    <lineage>
        <taxon>Eukaryota</taxon>
        <taxon>Viridiplantae</taxon>
        <taxon>Streptophyta</taxon>
        <taxon>Embryophyta</taxon>
        <taxon>Tracheophyta</taxon>
        <taxon>Spermatophyta</taxon>
        <taxon>Magnoliopsida</taxon>
        <taxon>Liliopsida</taxon>
        <taxon>Poales</taxon>
        <taxon>Bromeliaceae</taxon>
        <taxon>Bromelioideae</taxon>
        <taxon>Ananas</taxon>
    </lineage>
</organism>